<keyword evidence="1" id="KW-0472">Membrane</keyword>
<dbReference type="RefSeq" id="WP_169158059.1">
    <property type="nucleotide sequence ID" value="NZ_CAWPJE010000349.1"/>
</dbReference>
<feature type="transmembrane region" description="Helical" evidence="1">
    <location>
        <begin position="281"/>
        <end position="302"/>
    </location>
</feature>
<dbReference type="PANTHER" id="PTHR23308">
    <property type="entry name" value="NUCLEAR INHIBITOR OF PROTEIN PHOSPHATASE-1"/>
    <property type="match status" value="1"/>
</dbReference>
<keyword evidence="4" id="KW-1185">Reference proteome</keyword>
<protein>
    <submittedName>
        <fullName evidence="3">PrsW family intramembrane metalloprotease</fullName>
    </submittedName>
</protein>
<dbReference type="Pfam" id="PF00498">
    <property type="entry name" value="FHA"/>
    <property type="match status" value="1"/>
</dbReference>
<feature type="transmembrane region" description="Helical" evidence="1">
    <location>
        <begin position="352"/>
        <end position="373"/>
    </location>
</feature>
<accession>A0ABX1PG04</accession>
<dbReference type="InterPro" id="IPR026898">
    <property type="entry name" value="PrsW"/>
</dbReference>
<comment type="caution">
    <text evidence="3">The sequence shown here is derived from an EMBL/GenBank/DDBJ whole genome shotgun (WGS) entry which is preliminary data.</text>
</comment>
<feature type="transmembrane region" description="Helical" evidence="1">
    <location>
        <begin position="194"/>
        <end position="212"/>
    </location>
</feature>
<name>A0ABX1PG04_9CYAN</name>
<dbReference type="EMBL" id="QMEB01000336">
    <property type="protein sequence ID" value="NMG22878.1"/>
    <property type="molecule type" value="Genomic_DNA"/>
</dbReference>
<evidence type="ECO:0000259" key="2">
    <source>
        <dbReference type="PROSITE" id="PS50006"/>
    </source>
</evidence>
<dbReference type="SUPFAM" id="SSF49879">
    <property type="entry name" value="SMAD/FHA domain"/>
    <property type="match status" value="1"/>
</dbReference>
<dbReference type="InterPro" id="IPR050923">
    <property type="entry name" value="Cell_Proc_Reg/RNA_Proc"/>
</dbReference>
<evidence type="ECO:0000313" key="4">
    <source>
        <dbReference type="Proteomes" id="UP000718564"/>
    </source>
</evidence>
<gene>
    <name evidence="3" type="ORF">DP116_27000</name>
</gene>
<dbReference type="InterPro" id="IPR008984">
    <property type="entry name" value="SMAD_FHA_dom_sf"/>
</dbReference>
<dbReference type="InterPro" id="IPR000253">
    <property type="entry name" value="FHA_dom"/>
</dbReference>
<dbReference type="PROSITE" id="PS50006">
    <property type="entry name" value="FHA_DOMAIN"/>
    <property type="match status" value="1"/>
</dbReference>
<dbReference type="CDD" id="cd00060">
    <property type="entry name" value="FHA"/>
    <property type="match status" value="1"/>
</dbReference>
<keyword evidence="1" id="KW-0812">Transmembrane</keyword>
<keyword evidence="1" id="KW-1133">Transmembrane helix</keyword>
<evidence type="ECO:0000313" key="3">
    <source>
        <dbReference type="EMBL" id="NMG22878.1"/>
    </source>
</evidence>
<feature type="domain" description="FHA" evidence="2">
    <location>
        <begin position="35"/>
        <end position="95"/>
    </location>
</feature>
<dbReference type="Proteomes" id="UP000718564">
    <property type="component" value="Unassembled WGS sequence"/>
</dbReference>
<sequence length="423" mass="46773">MTGLHRYKSFLRKVNHNTASDSQHTEDIVLSNKPIVIGRDPSCCDIVLDSTKYQEVSRQHLKISPLSSGSPSDLPQWEISDLESRNGIYINGQRLQGSQILQVHDQIKLGRKGPEFVFECEQISFVGVSDIFPVVSRKLDLHQKGFLVPGIVTVIFVVAMLATQNSNNFLYIFAAYLALASHYVIHKLCHKHKPWWLLVSLGLATGLPLLTAHHELTAIFSDILPGDLFKHNENILAITIKEFLKAGLLEELFKVLPVILVYFIGRLLQSPKRELIGVWEPMDGILLATASATGFALVESMMKVHEETQSKGSFAGLTLLIPLILGDISGQVAYSGYFGYFIGLGAMKPKKLWRFIGIGYLTSAALHTIGAIISELQKEHKLDFLIGNVLLALIGSLAYIFLMAAILKANQLSPNHSHKSANG</sequence>
<reference evidence="3 4" key="1">
    <citation type="submission" date="2018-06" db="EMBL/GenBank/DDBJ databases">
        <title>Comparative genomics of Brasilonema spp. strains.</title>
        <authorList>
            <person name="Alvarenga D.O."/>
            <person name="Fiore M.F."/>
            <person name="Varani A.M."/>
        </authorList>
    </citation>
    <scope>NUCLEOTIDE SEQUENCE [LARGE SCALE GENOMIC DNA]</scope>
    <source>
        <strain evidence="3 4">SPC951</strain>
    </source>
</reference>
<feature type="transmembrane region" description="Helical" evidence="1">
    <location>
        <begin position="169"/>
        <end position="185"/>
    </location>
</feature>
<feature type="transmembrane region" description="Helical" evidence="1">
    <location>
        <begin position="314"/>
        <end position="340"/>
    </location>
</feature>
<dbReference type="Pfam" id="PF13367">
    <property type="entry name" value="PrsW-protease"/>
    <property type="match status" value="1"/>
</dbReference>
<feature type="transmembrane region" description="Helical" evidence="1">
    <location>
        <begin position="252"/>
        <end position="269"/>
    </location>
</feature>
<evidence type="ECO:0000256" key="1">
    <source>
        <dbReference type="SAM" id="Phobius"/>
    </source>
</evidence>
<keyword evidence="3" id="KW-0482">Metalloprotease</keyword>
<proteinExistence type="predicted"/>
<dbReference type="SMART" id="SM00240">
    <property type="entry name" value="FHA"/>
    <property type="match status" value="1"/>
</dbReference>
<dbReference type="GO" id="GO:0008237">
    <property type="term" value="F:metallopeptidase activity"/>
    <property type="evidence" value="ECO:0007669"/>
    <property type="project" value="UniProtKB-KW"/>
</dbReference>
<dbReference type="Gene3D" id="2.60.200.20">
    <property type="match status" value="1"/>
</dbReference>
<feature type="transmembrane region" description="Helical" evidence="1">
    <location>
        <begin position="146"/>
        <end position="163"/>
    </location>
</feature>
<keyword evidence="3" id="KW-0378">Hydrolase</keyword>
<organism evidence="3 4">
    <name type="scientific">Brasilonema bromeliae SPC951</name>
    <dbReference type="NCBI Taxonomy" id="385972"/>
    <lineage>
        <taxon>Bacteria</taxon>
        <taxon>Bacillati</taxon>
        <taxon>Cyanobacteriota</taxon>
        <taxon>Cyanophyceae</taxon>
        <taxon>Nostocales</taxon>
        <taxon>Scytonemataceae</taxon>
        <taxon>Brasilonema</taxon>
        <taxon>Bromeliae group (in: Brasilonema)</taxon>
    </lineage>
</organism>
<keyword evidence="3" id="KW-0645">Protease</keyword>
<feature type="transmembrane region" description="Helical" evidence="1">
    <location>
        <begin position="385"/>
        <end position="407"/>
    </location>
</feature>